<dbReference type="SUPFAM" id="SSF111331">
    <property type="entry name" value="NAD kinase/diacylglycerol kinase-like"/>
    <property type="match status" value="1"/>
</dbReference>
<keyword evidence="1 5" id="KW-0808">Transferase</keyword>
<organism evidence="5">
    <name type="scientific">hydrothermal vent metagenome</name>
    <dbReference type="NCBI Taxonomy" id="652676"/>
    <lineage>
        <taxon>unclassified sequences</taxon>
        <taxon>metagenomes</taxon>
        <taxon>ecological metagenomes</taxon>
    </lineage>
</organism>
<proteinExistence type="inferred from homology"/>
<accession>A0A1W1EK95</accession>
<evidence type="ECO:0000256" key="3">
    <source>
        <dbReference type="ARBA" id="ARBA00022857"/>
    </source>
</evidence>
<keyword evidence="4" id="KW-0520">NAD</keyword>
<dbReference type="InterPro" id="IPR016064">
    <property type="entry name" value="NAD/diacylglycerol_kinase_sf"/>
</dbReference>
<sequence length="284" mass="31835">MLEEIKKAGFILKPNSPEIRDTYLGIKKIFNDRGIEVLLDNSSANMIAKSGIKFSKMCRDADFLVSLGGDGTLLSLVRRSYGYNKPVLGINAGNLGFLADVKLDEVDKFLDNLLIGNYRVDDRMMMSAKLHKKSFTEQFYAFNDIVLTRPTISKMVKIDAYIDDENFNTYRGDGLIVATPTGSTAYSLASGGPVMYPLTKAFILSPISPHSLTQRPLVVPTDFTIELISPEDRVIAMVDGQDDYVMEENDRLEITIASIGAKLLHKKERNYFSVLREKLLWGDR</sequence>
<dbReference type="EMBL" id="FRYL01000038">
    <property type="protein sequence ID" value="SHO81284.1"/>
    <property type="molecule type" value="Genomic_DNA"/>
</dbReference>
<evidence type="ECO:0000256" key="1">
    <source>
        <dbReference type="ARBA" id="ARBA00022679"/>
    </source>
</evidence>
<dbReference type="InterPro" id="IPR017438">
    <property type="entry name" value="ATP-NAD_kinase_N"/>
</dbReference>
<dbReference type="InterPro" id="IPR017437">
    <property type="entry name" value="ATP-NAD_kinase_PpnK-typ_C"/>
</dbReference>
<dbReference type="Gene3D" id="3.40.50.10330">
    <property type="entry name" value="Probable inorganic polyphosphate/atp-NAD kinase, domain 1"/>
    <property type="match status" value="1"/>
</dbReference>
<evidence type="ECO:0000256" key="2">
    <source>
        <dbReference type="ARBA" id="ARBA00022777"/>
    </source>
</evidence>
<dbReference type="EC" id="2.7.1.23" evidence="5"/>
<protein>
    <submittedName>
        <fullName evidence="5">NAD kinase</fullName>
        <ecNumber evidence="5">2.7.1.23</ecNumber>
    </submittedName>
</protein>
<dbReference type="GO" id="GO:0003951">
    <property type="term" value="F:NAD+ kinase activity"/>
    <property type="evidence" value="ECO:0007669"/>
    <property type="project" value="UniProtKB-EC"/>
</dbReference>
<reference evidence="5" key="1">
    <citation type="submission" date="2016-10" db="EMBL/GenBank/DDBJ databases">
        <authorList>
            <person name="de Groot N.N."/>
        </authorList>
    </citation>
    <scope>NUCLEOTIDE SEQUENCE</scope>
</reference>
<dbReference type="PANTHER" id="PTHR20275">
    <property type="entry name" value="NAD KINASE"/>
    <property type="match status" value="1"/>
</dbReference>
<keyword evidence="2 5" id="KW-0418">Kinase</keyword>
<dbReference type="HAMAP" id="MF_00361">
    <property type="entry name" value="NAD_kinase"/>
    <property type="match status" value="1"/>
</dbReference>
<dbReference type="Pfam" id="PF01513">
    <property type="entry name" value="NAD_kinase"/>
    <property type="match status" value="1"/>
</dbReference>
<dbReference type="InterPro" id="IPR002504">
    <property type="entry name" value="NADK"/>
</dbReference>
<dbReference type="GO" id="GO:0019674">
    <property type="term" value="P:NAD+ metabolic process"/>
    <property type="evidence" value="ECO:0007669"/>
    <property type="project" value="InterPro"/>
</dbReference>
<dbReference type="Pfam" id="PF20143">
    <property type="entry name" value="NAD_kinase_C"/>
    <property type="match status" value="1"/>
</dbReference>
<evidence type="ECO:0000313" key="5">
    <source>
        <dbReference type="EMBL" id="SHO81284.1"/>
    </source>
</evidence>
<name>A0A1W1EK95_9ZZZZ</name>
<dbReference type="GO" id="GO:0006741">
    <property type="term" value="P:NADP+ biosynthetic process"/>
    <property type="evidence" value="ECO:0007669"/>
    <property type="project" value="InterPro"/>
</dbReference>
<dbReference type="PANTHER" id="PTHR20275:SF0">
    <property type="entry name" value="NAD KINASE"/>
    <property type="match status" value="1"/>
</dbReference>
<gene>
    <name evidence="5" type="ORF">MNB_SV-15-850</name>
</gene>
<keyword evidence="3" id="KW-0521">NADP</keyword>
<dbReference type="AlphaFoldDB" id="A0A1W1EK95"/>
<evidence type="ECO:0000256" key="4">
    <source>
        <dbReference type="ARBA" id="ARBA00023027"/>
    </source>
</evidence>
<dbReference type="Gene3D" id="2.60.200.30">
    <property type="entry name" value="Probable inorganic polyphosphate/atp-NAD kinase, domain 2"/>
    <property type="match status" value="1"/>
</dbReference>